<organism evidence="1 2">
    <name type="scientific">Goodea atripinnis</name>
    <dbReference type="NCBI Taxonomy" id="208336"/>
    <lineage>
        <taxon>Eukaryota</taxon>
        <taxon>Metazoa</taxon>
        <taxon>Chordata</taxon>
        <taxon>Craniata</taxon>
        <taxon>Vertebrata</taxon>
        <taxon>Euteleostomi</taxon>
        <taxon>Actinopterygii</taxon>
        <taxon>Neopterygii</taxon>
        <taxon>Teleostei</taxon>
        <taxon>Neoteleostei</taxon>
        <taxon>Acanthomorphata</taxon>
        <taxon>Ovalentaria</taxon>
        <taxon>Atherinomorphae</taxon>
        <taxon>Cyprinodontiformes</taxon>
        <taxon>Goodeidae</taxon>
        <taxon>Goodea</taxon>
    </lineage>
</organism>
<evidence type="ECO:0000313" key="2">
    <source>
        <dbReference type="Proteomes" id="UP001476798"/>
    </source>
</evidence>
<dbReference type="Gene3D" id="3.40.50.12780">
    <property type="entry name" value="N-terminal domain of ligase-like"/>
    <property type="match status" value="1"/>
</dbReference>
<protein>
    <submittedName>
        <fullName evidence="1">DIP2 disco-interacting protein 2 C</fullName>
    </submittedName>
</protein>
<dbReference type="EMBL" id="JAHRIO010050931">
    <property type="protein sequence ID" value="MEQ2175025.1"/>
    <property type="molecule type" value="Genomic_DNA"/>
</dbReference>
<dbReference type="SUPFAM" id="SSF56801">
    <property type="entry name" value="Acetyl-CoA synthetase-like"/>
    <property type="match status" value="1"/>
</dbReference>
<dbReference type="PROSITE" id="PS51257">
    <property type="entry name" value="PROKAR_LIPOPROTEIN"/>
    <property type="match status" value="1"/>
</dbReference>
<dbReference type="Proteomes" id="UP001476798">
    <property type="component" value="Unassembled WGS sequence"/>
</dbReference>
<proteinExistence type="predicted"/>
<keyword evidence="2" id="KW-1185">Reference proteome</keyword>
<comment type="caution">
    <text evidence="1">The sequence shown here is derived from an EMBL/GenBank/DDBJ whole genome shotgun (WGS) entry which is preliminary data.</text>
</comment>
<gene>
    <name evidence="1" type="primary">DIP2C_6</name>
    <name evidence="1" type="ORF">GOODEAATRI_013914</name>
</gene>
<reference evidence="1 2" key="1">
    <citation type="submission" date="2021-06" db="EMBL/GenBank/DDBJ databases">
        <authorList>
            <person name="Palmer J.M."/>
        </authorList>
    </citation>
    <scope>NUCLEOTIDE SEQUENCE [LARGE SCALE GENOMIC DNA]</scope>
    <source>
        <strain evidence="1 2">GA_2019</strain>
        <tissue evidence="1">Muscle</tissue>
    </source>
</reference>
<sequence length="204" mass="22639">MKRQGTVALVFPNNDPGAFMTAFYGCLLAEVVPVPIEVPLTRKDAGSQQIGFLLGSCGVTVALTSDACHKGLPKSPTGEIPQFKGWPKVLWFVPESKHLSKPPRDWFPQIKDANQDTAYIESVMNMMHIISIPYALMKVNPLSWIQKVCQFKGSISSCDAFLNVFQTKGLRPEVICPCASSPEALTVALRRYTFTRFTQETRLT</sequence>
<accession>A0ABV0NUE4</accession>
<name>A0ABV0NUE4_9TELE</name>
<dbReference type="PANTHER" id="PTHR22754">
    <property type="entry name" value="DISCO-INTERACTING PROTEIN 2 DIP2 -RELATED"/>
    <property type="match status" value="1"/>
</dbReference>
<dbReference type="InterPro" id="IPR042099">
    <property type="entry name" value="ANL_N_sf"/>
</dbReference>
<dbReference type="PANTHER" id="PTHR22754:SF33">
    <property type="entry name" value="DISCO-INTERACTING PROTEIN 2 HOMOLOG C"/>
    <property type="match status" value="1"/>
</dbReference>
<evidence type="ECO:0000313" key="1">
    <source>
        <dbReference type="EMBL" id="MEQ2175025.1"/>
    </source>
</evidence>